<name>A0ABD5NSF3_9EURY</name>
<dbReference type="PANTHER" id="PTHR45953">
    <property type="entry name" value="IDURONATE 2-SULFATASE"/>
    <property type="match status" value="1"/>
</dbReference>
<dbReference type="Pfam" id="PF00884">
    <property type="entry name" value="Sulfatase"/>
    <property type="match status" value="1"/>
</dbReference>
<evidence type="ECO:0000256" key="1">
    <source>
        <dbReference type="ARBA" id="ARBA00022723"/>
    </source>
</evidence>
<dbReference type="GeneID" id="73902428"/>
<feature type="domain" description="Sulfatase N-terminal" evidence="3">
    <location>
        <begin position="6"/>
        <end position="378"/>
    </location>
</feature>
<evidence type="ECO:0000313" key="4">
    <source>
        <dbReference type="EMBL" id="MFC3959802.1"/>
    </source>
</evidence>
<comment type="caution">
    <text evidence="4">The sequence shown here is derived from an EMBL/GenBank/DDBJ whole genome shotgun (WGS) entry which is preliminary data.</text>
</comment>
<keyword evidence="1" id="KW-0479">Metal-binding</keyword>
<dbReference type="AlphaFoldDB" id="A0ABD5NSF3"/>
<organism evidence="4 5">
    <name type="scientific">Halovivax cerinus</name>
    <dbReference type="NCBI Taxonomy" id="1487865"/>
    <lineage>
        <taxon>Archaea</taxon>
        <taxon>Methanobacteriati</taxon>
        <taxon>Methanobacteriota</taxon>
        <taxon>Stenosarchaea group</taxon>
        <taxon>Halobacteria</taxon>
        <taxon>Halobacteriales</taxon>
        <taxon>Natrialbaceae</taxon>
        <taxon>Halovivax</taxon>
    </lineage>
</organism>
<dbReference type="SUPFAM" id="SSF53649">
    <property type="entry name" value="Alkaline phosphatase-like"/>
    <property type="match status" value="1"/>
</dbReference>
<reference evidence="4 5" key="1">
    <citation type="journal article" date="2019" name="Int. J. Syst. Evol. Microbiol.">
        <title>The Global Catalogue of Microorganisms (GCM) 10K type strain sequencing project: providing services to taxonomists for standard genome sequencing and annotation.</title>
        <authorList>
            <consortium name="The Broad Institute Genomics Platform"/>
            <consortium name="The Broad Institute Genome Sequencing Center for Infectious Disease"/>
            <person name="Wu L."/>
            <person name="Ma J."/>
        </authorList>
    </citation>
    <scope>NUCLEOTIDE SEQUENCE [LARGE SCALE GENOMIC DNA]</scope>
    <source>
        <strain evidence="4 5">IBRC-M 10256</strain>
    </source>
</reference>
<evidence type="ECO:0000313" key="5">
    <source>
        <dbReference type="Proteomes" id="UP001595846"/>
    </source>
</evidence>
<keyword evidence="2" id="KW-0378">Hydrolase</keyword>
<dbReference type="Proteomes" id="UP001595846">
    <property type="component" value="Unassembled WGS sequence"/>
</dbReference>
<evidence type="ECO:0000256" key="2">
    <source>
        <dbReference type="ARBA" id="ARBA00022801"/>
    </source>
</evidence>
<sequence length="489" mass="54238">MADTPPNVLLALTDQERYDVSAPEGPPVETPAMDRLAAEGVRFTNATTPTSICTSARASLLTGQFPHGHGMLNNHHEADAIRSNLDPEIPTFSQRLAEAGYELTYTGKWHVGHEATPAKFGFSYRGGSDDHHDDALDDAFARYREERGLPPGEIEFSDAIYTAGTDGTLVAATTPVPVEATRAHFIADRTIEAIEAHAEGDVDRSGDGGADTDRPFFHRADFYGPHHPYVIPEPYASMYDPDDVDLPASYAETFDGKPRAHQQFLGYRGVAGFDRETWTEVLATYWGFVSLIDDELGRVVDALDEVGLADETVVVHASDHGDFVGGHRQFNKGPLMYDDTYRIPLQVRWPGEVEPGTTCEAPVHLHDLAATFCELADVPVPDSFHARSLVPLLAGRRPHAWPDSTFGQYSGEEFGLYTQRLVRTDRYTFVYNGPDVNELYDREADPAQLQNLIDHPDYADVRHDLADRLVAWMNATDDPYHKWVPKTVS</sequence>
<dbReference type="InterPro" id="IPR000917">
    <property type="entry name" value="Sulfatase_N"/>
</dbReference>
<accession>A0ABD5NSF3</accession>
<dbReference type="GO" id="GO:0016787">
    <property type="term" value="F:hydrolase activity"/>
    <property type="evidence" value="ECO:0007669"/>
    <property type="project" value="UniProtKB-KW"/>
</dbReference>
<gene>
    <name evidence="4" type="ORF">ACFOUR_15675</name>
</gene>
<keyword evidence="5" id="KW-1185">Reference proteome</keyword>
<dbReference type="Gene3D" id="3.40.720.10">
    <property type="entry name" value="Alkaline Phosphatase, subunit A"/>
    <property type="match status" value="1"/>
</dbReference>
<dbReference type="EMBL" id="JBHSAQ010000013">
    <property type="protein sequence ID" value="MFC3959802.1"/>
    <property type="molecule type" value="Genomic_DNA"/>
</dbReference>
<evidence type="ECO:0000259" key="3">
    <source>
        <dbReference type="Pfam" id="PF00884"/>
    </source>
</evidence>
<dbReference type="PANTHER" id="PTHR45953:SF1">
    <property type="entry name" value="IDURONATE 2-SULFATASE"/>
    <property type="match status" value="1"/>
</dbReference>
<protein>
    <submittedName>
        <fullName evidence="4">Sulfatase-like hydrolase/transferase</fullName>
    </submittedName>
</protein>
<proteinExistence type="predicted"/>
<dbReference type="GO" id="GO:0046872">
    <property type="term" value="F:metal ion binding"/>
    <property type="evidence" value="ECO:0007669"/>
    <property type="project" value="UniProtKB-KW"/>
</dbReference>
<dbReference type="RefSeq" id="WP_256533315.1">
    <property type="nucleotide sequence ID" value="NZ_CP101824.1"/>
</dbReference>
<dbReference type="InterPro" id="IPR017850">
    <property type="entry name" value="Alkaline_phosphatase_core_sf"/>
</dbReference>
<dbReference type="CDD" id="cd16033">
    <property type="entry name" value="sulfatase_like"/>
    <property type="match status" value="1"/>
</dbReference>